<evidence type="ECO:0000313" key="13">
    <source>
        <dbReference type="EMBL" id="TCC92719.1"/>
    </source>
</evidence>
<keyword evidence="14" id="KW-1185">Reference proteome</keyword>
<dbReference type="Gene3D" id="3.40.50.300">
    <property type="entry name" value="P-loop containing nucleotide triphosphate hydrolases"/>
    <property type="match status" value="1"/>
</dbReference>
<dbReference type="PANTHER" id="PTHR32309">
    <property type="entry name" value="TYROSINE-PROTEIN KINASE"/>
    <property type="match status" value="1"/>
</dbReference>
<evidence type="ECO:0000256" key="6">
    <source>
        <dbReference type="ARBA" id="ARBA00022840"/>
    </source>
</evidence>
<evidence type="ECO:0000256" key="10">
    <source>
        <dbReference type="SAM" id="Phobius"/>
    </source>
</evidence>
<dbReference type="OrthoDB" id="9794577at2"/>
<organism evidence="13 14">
    <name type="scientific">Pedobacter hiemivivus</name>
    <dbReference type="NCBI Taxonomy" id="2530454"/>
    <lineage>
        <taxon>Bacteria</taxon>
        <taxon>Pseudomonadati</taxon>
        <taxon>Bacteroidota</taxon>
        <taxon>Sphingobacteriia</taxon>
        <taxon>Sphingobacteriales</taxon>
        <taxon>Sphingobacteriaceae</taxon>
        <taxon>Pedobacter</taxon>
    </lineage>
</organism>
<keyword evidence="10" id="KW-0472">Membrane</keyword>
<keyword evidence="6" id="KW-0067">ATP-binding</keyword>
<dbReference type="Pfam" id="PF13614">
    <property type="entry name" value="AAA_31"/>
    <property type="match status" value="1"/>
</dbReference>
<dbReference type="InterPro" id="IPR027417">
    <property type="entry name" value="P-loop_NTPase"/>
</dbReference>
<keyword evidence="10" id="KW-0812">Transmembrane</keyword>
<keyword evidence="7" id="KW-0829">Tyrosine-protein kinase</keyword>
<feature type="coiled-coil region" evidence="9">
    <location>
        <begin position="266"/>
        <end position="293"/>
    </location>
</feature>
<evidence type="ECO:0000259" key="12">
    <source>
        <dbReference type="Pfam" id="PF13807"/>
    </source>
</evidence>
<evidence type="ECO:0000256" key="7">
    <source>
        <dbReference type="ARBA" id="ARBA00023137"/>
    </source>
</evidence>
<dbReference type="InterPro" id="IPR005702">
    <property type="entry name" value="Wzc-like_C"/>
</dbReference>
<sequence length="770" mass="87067">MNTSAYQNTVTSVDNLKIILQKFLKNWPIFLLCIGLCFLGAFLYLQTTTPQYRVSSTLLVQDDRKGDGEQKGTAFSDLNMFRTDRKASSEMEALRARELIFKTLKGLSLDVAYFQKGSLRDEELYGNALPIKVKLIGVDGRGYKKSLKITALNDHQFVLTDKDQESILPYEALIKKPGYQIIVSKGPAFKRNTDPVILKFKNLFLTAESYNLSGLTIMPVEKEANTIIISLNDNVPQRGVDILTNLINTYNEENVVKKNTIAVNTINFIDKRLKHLNNDLTSVEQDVEDYKQNNMITDVDMDAKTSIEKASEYGQMLSSANVQLNVLASLEKYLNNNSLNLVPSSLSINNSTLNELTSKFNMIQQERNRMLRTSEEGNPLVQNLTAQLTSLKSNIQENLQNIKQGLIIERNNLRSMTSNFNSKIHLVPAVARGLQERSREQIVKANLYNYLLQKREETTLSLSGTVPTSQIVDKPAYNSTPVTPKTQLVYLFAVFLGFFIPGATIYGRSALNNKIVNINEIELLTGVPVLGVLNHLEKNEASVIERNSRSTISELFRYIRSNLHFMNSGSPDQVMLVTSCMKNEGKTFFSINLGMTLASVNKRVVLLEFDMREPQLLQKMHLNSKIGITDYLLRDEITIDDLILNSRKYHDLLVVDCGQVAGNPAELMMHPKIGQMLEELKRRFDYVIIDTAPVGQVADAFSLSKYIDVSIYLVRYNYTDKLQLNILKDILYYKKLNNPMVVFNDAKIDNSTTYGYGGFGYGYGLEVSRN</sequence>
<dbReference type="AlphaFoldDB" id="A0A4R0MZB6"/>
<dbReference type="GO" id="GO:0005524">
    <property type="term" value="F:ATP binding"/>
    <property type="evidence" value="ECO:0007669"/>
    <property type="project" value="UniProtKB-KW"/>
</dbReference>
<dbReference type="CDD" id="cd05387">
    <property type="entry name" value="BY-kinase"/>
    <property type="match status" value="1"/>
</dbReference>
<evidence type="ECO:0000256" key="9">
    <source>
        <dbReference type="SAM" id="Coils"/>
    </source>
</evidence>
<keyword evidence="9" id="KW-0175">Coiled coil</keyword>
<gene>
    <name evidence="13" type="ORF">EZ444_18450</name>
</gene>
<dbReference type="InterPro" id="IPR050445">
    <property type="entry name" value="Bact_polysacc_biosynth/exp"/>
</dbReference>
<dbReference type="GO" id="GO:0005886">
    <property type="term" value="C:plasma membrane"/>
    <property type="evidence" value="ECO:0007669"/>
    <property type="project" value="TreeGrafter"/>
</dbReference>
<accession>A0A4R0MZB6</accession>
<keyword evidence="3 13" id="KW-0808">Transferase</keyword>
<feature type="domain" description="AAA" evidence="11">
    <location>
        <begin position="585"/>
        <end position="698"/>
    </location>
</feature>
<evidence type="ECO:0000256" key="1">
    <source>
        <dbReference type="ARBA" id="ARBA00007316"/>
    </source>
</evidence>
<evidence type="ECO:0000256" key="3">
    <source>
        <dbReference type="ARBA" id="ARBA00022679"/>
    </source>
</evidence>
<proteinExistence type="inferred from homology"/>
<comment type="caution">
    <text evidence="13">The sequence shown here is derived from an EMBL/GenBank/DDBJ whole genome shotgun (WGS) entry which is preliminary data.</text>
</comment>
<feature type="transmembrane region" description="Helical" evidence="10">
    <location>
        <begin position="27"/>
        <end position="45"/>
    </location>
</feature>
<evidence type="ECO:0000259" key="11">
    <source>
        <dbReference type="Pfam" id="PF13614"/>
    </source>
</evidence>
<keyword evidence="10" id="KW-1133">Transmembrane helix</keyword>
<evidence type="ECO:0000256" key="5">
    <source>
        <dbReference type="ARBA" id="ARBA00022777"/>
    </source>
</evidence>
<comment type="catalytic activity">
    <reaction evidence="8">
        <text>L-tyrosyl-[protein] + ATP = O-phospho-L-tyrosyl-[protein] + ADP + H(+)</text>
        <dbReference type="Rhea" id="RHEA:10596"/>
        <dbReference type="Rhea" id="RHEA-COMP:10136"/>
        <dbReference type="Rhea" id="RHEA-COMP:20101"/>
        <dbReference type="ChEBI" id="CHEBI:15378"/>
        <dbReference type="ChEBI" id="CHEBI:30616"/>
        <dbReference type="ChEBI" id="CHEBI:46858"/>
        <dbReference type="ChEBI" id="CHEBI:61978"/>
        <dbReference type="ChEBI" id="CHEBI:456216"/>
        <dbReference type="EC" id="2.7.10.2"/>
    </reaction>
</comment>
<dbReference type="InterPro" id="IPR025669">
    <property type="entry name" value="AAA_dom"/>
</dbReference>
<dbReference type="InterPro" id="IPR032807">
    <property type="entry name" value="GNVR"/>
</dbReference>
<dbReference type="NCBIfam" id="TIGR01007">
    <property type="entry name" value="eps_fam"/>
    <property type="match status" value="1"/>
</dbReference>
<keyword evidence="4" id="KW-0547">Nucleotide-binding</keyword>
<dbReference type="RefSeq" id="WP_131610622.1">
    <property type="nucleotide sequence ID" value="NZ_SJSM01000013.1"/>
</dbReference>
<dbReference type="EC" id="2.7.10.2" evidence="2"/>
<dbReference type="GO" id="GO:0004715">
    <property type="term" value="F:non-membrane spanning protein tyrosine kinase activity"/>
    <property type="evidence" value="ECO:0007669"/>
    <property type="project" value="UniProtKB-EC"/>
</dbReference>
<name>A0A4R0MZB6_9SPHI</name>
<comment type="similarity">
    <text evidence="1">Belongs to the CpsD/CapB family.</text>
</comment>
<keyword evidence="5 13" id="KW-0418">Kinase</keyword>
<feature type="domain" description="Tyrosine-protein kinase G-rich" evidence="12">
    <location>
        <begin position="438"/>
        <end position="509"/>
    </location>
</feature>
<dbReference type="Pfam" id="PF13807">
    <property type="entry name" value="GNVR"/>
    <property type="match status" value="1"/>
</dbReference>
<dbReference type="EMBL" id="SJSM01000013">
    <property type="protein sequence ID" value="TCC92719.1"/>
    <property type="molecule type" value="Genomic_DNA"/>
</dbReference>
<dbReference type="PANTHER" id="PTHR32309:SF13">
    <property type="entry name" value="FERRIC ENTEROBACTIN TRANSPORT PROTEIN FEPE"/>
    <property type="match status" value="1"/>
</dbReference>
<protein>
    <recommendedName>
        <fullName evidence="2">non-specific protein-tyrosine kinase</fullName>
        <ecNumber evidence="2">2.7.10.2</ecNumber>
    </recommendedName>
</protein>
<evidence type="ECO:0000256" key="2">
    <source>
        <dbReference type="ARBA" id="ARBA00011903"/>
    </source>
</evidence>
<reference evidence="13 14" key="1">
    <citation type="submission" date="2019-02" db="EMBL/GenBank/DDBJ databases">
        <title>Pedobacter sp. RP-3-8 sp. nov., isolated from Arctic soil.</title>
        <authorList>
            <person name="Dahal R.H."/>
        </authorList>
    </citation>
    <scope>NUCLEOTIDE SEQUENCE [LARGE SCALE GENOMIC DNA]</scope>
    <source>
        <strain evidence="13 14">RP-3-8</strain>
    </source>
</reference>
<evidence type="ECO:0000256" key="4">
    <source>
        <dbReference type="ARBA" id="ARBA00022741"/>
    </source>
</evidence>
<dbReference type="Proteomes" id="UP000291117">
    <property type="component" value="Unassembled WGS sequence"/>
</dbReference>
<dbReference type="SUPFAM" id="SSF52540">
    <property type="entry name" value="P-loop containing nucleoside triphosphate hydrolases"/>
    <property type="match status" value="1"/>
</dbReference>
<evidence type="ECO:0000256" key="8">
    <source>
        <dbReference type="ARBA" id="ARBA00051245"/>
    </source>
</evidence>
<evidence type="ECO:0000313" key="14">
    <source>
        <dbReference type="Proteomes" id="UP000291117"/>
    </source>
</evidence>